<evidence type="ECO:0000313" key="1">
    <source>
        <dbReference type="EMBL" id="GAA4255069.1"/>
    </source>
</evidence>
<evidence type="ECO:0000313" key="2">
    <source>
        <dbReference type="Proteomes" id="UP001500620"/>
    </source>
</evidence>
<keyword evidence="2" id="KW-1185">Reference proteome</keyword>
<dbReference type="Proteomes" id="UP001500620">
    <property type="component" value="Unassembled WGS sequence"/>
</dbReference>
<protein>
    <submittedName>
        <fullName evidence="1">Uncharacterized protein</fullName>
    </submittedName>
</protein>
<sequence>MLDWPSAFGAFPLTGEGRTVATRAAADLDAFLGPDWLTRAAGRLRLAGASFAELVALWARLRLLVESNVQGIAKLRGNLARNPSRDEFRHGITQARLAVQGLLAGERPVLEPPVGDVRLGSLLLELRGLYEAGPGITRRIVRAVELKAKQTRTEPAVWVWIEDEGALGAGFAAEALDRVFHTWPHLRGVVLSMTSPPPPPPTATERFERGARFVRTLPGGAVRESVVVHRPGPEPFGFQLVCSLCSDEPAWLDAALARLGHPGGLQSLVLANS</sequence>
<accession>A0ABP8DG15</accession>
<comment type="caution">
    <text evidence="1">The sequence shown here is derived from an EMBL/GenBank/DDBJ whole genome shotgun (WGS) entry which is preliminary data.</text>
</comment>
<proteinExistence type="predicted"/>
<gene>
    <name evidence="1" type="ORF">GCM10022255_062310</name>
</gene>
<organism evidence="1 2">
    <name type="scientific">Dactylosporangium darangshiense</name>
    <dbReference type="NCBI Taxonomy" id="579108"/>
    <lineage>
        <taxon>Bacteria</taxon>
        <taxon>Bacillati</taxon>
        <taxon>Actinomycetota</taxon>
        <taxon>Actinomycetes</taxon>
        <taxon>Micromonosporales</taxon>
        <taxon>Micromonosporaceae</taxon>
        <taxon>Dactylosporangium</taxon>
    </lineage>
</organism>
<name>A0ABP8DG15_9ACTN</name>
<reference evidence="2" key="1">
    <citation type="journal article" date="2019" name="Int. J. Syst. Evol. Microbiol.">
        <title>The Global Catalogue of Microorganisms (GCM) 10K type strain sequencing project: providing services to taxonomists for standard genome sequencing and annotation.</title>
        <authorList>
            <consortium name="The Broad Institute Genomics Platform"/>
            <consortium name="The Broad Institute Genome Sequencing Center for Infectious Disease"/>
            <person name="Wu L."/>
            <person name="Ma J."/>
        </authorList>
    </citation>
    <scope>NUCLEOTIDE SEQUENCE [LARGE SCALE GENOMIC DNA]</scope>
    <source>
        <strain evidence="2">JCM 17441</strain>
    </source>
</reference>
<dbReference type="EMBL" id="BAABAT010000020">
    <property type="protein sequence ID" value="GAA4255069.1"/>
    <property type="molecule type" value="Genomic_DNA"/>
</dbReference>